<gene>
    <name evidence="6" type="ORF">METZ01_LOCUS350708</name>
</gene>
<dbReference type="GO" id="GO:0004748">
    <property type="term" value="F:ribonucleoside-diphosphate reductase activity, thioredoxin disulfide as acceptor"/>
    <property type="evidence" value="ECO:0007669"/>
    <property type="project" value="UniProtKB-EC"/>
</dbReference>
<sequence length="320" mass="35734">SLPEFSIRTVEDRYLTDGETSPQDAFARAATTFSDDAEMAQRLYDYASKMWFMFSTPVLSNGGTSRGLPISCFLNYIPDSRGGITDHYTENAWLSSVGGGIGGFWGDLRSVGSKTSHGSESTGVIPFLKVVDAEMLAFSQGITRRGSYAAYLPISHPEIEEFLDVRKPTGGDINRKSINLHHAVIIPNEFMELVAKATQEEGFDDNWELIDPHTKEVKKVVAAKALWVKLIQNRVETGEPYIMFGDTVSEALPDYQKALGLRVNQSNLCSEITLPTNKDRTAVCCLSSVNLEKFDDWKDCKMFIPDIVRMLDNVLEYFIK</sequence>
<feature type="domain" description="Ribonucleotide reductase large subunit C-terminal" evidence="5">
    <location>
        <begin position="71"/>
        <end position="317"/>
    </location>
</feature>
<feature type="non-terminal residue" evidence="6">
    <location>
        <position position="320"/>
    </location>
</feature>
<feature type="non-terminal residue" evidence="6">
    <location>
        <position position="1"/>
    </location>
</feature>
<dbReference type="PANTHER" id="PTHR11573">
    <property type="entry name" value="RIBONUCLEOSIDE-DIPHOSPHATE REDUCTASE LARGE CHAIN"/>
    <property type="match status" value="1"/>
</dbReference>
<evidence type="ECO:0000256" key="2">
    <source>
        <dbReference type="ARBA" id="ARBA00012274"/>
    </source>
</evidence>
<dbReference type="PANTHER" id="PTHR11573:SF6">
    <property type="entry name" value="RIBONUCLEOSIDE-DIPHOSPHATE REDUCTASE LARGE SUBUNIT"/>
    <property type="match status" value="1"/>
</dbReference>
<dbReference type="GO" id="GO:0005971">
    <property type="term" value="C:ribonucleoside-diphosphate reductase complex"/>
    <property type="evidence" value="ECO:0007669"/>
    <property type="project" value="TreeGrafter"/>
</dbReference>
<organism evidence="6">
    <name type="scientific">marine metagenome</name>
    <dbReference type="NCBI Taxonomy" id="408172"/>
    <lineage>
        <taxon>unclassified sequences</taxon>
        <taxon>metagenomes</taxon>
        <taxon>ecological metagenomes</taxon>
    </lineage>
</organism>
<feature type="domain" description="Ribonucleotide reductase large subunit N-terminal" evidence="4">
    <location>
        <begin position="4"/>
        <end position="67"/>
    </location>
</feature>
<dbReference type="Pfam" id="PF00317">
    <property type="entry name" value="Ribonuc_red_lgN"/>
    <property type="match status" value="1"/>
</dbReference>
<keyword evidence="3" id="KW-0560">Oxidoreductase</keyword>
<evidence type="ECO:0000259" key="5">
    <source>
        <dbReference type="Pfam" id="PF02867"/>
    </source>
</evidence>
<dbReference type="EC" id="1.17.4.1" evidence="2"/>
<reference evidence="6" key="1">
    <citation type="submission" date="2018-05" db="EMBL/GenBank/DDBJ databases">
        <authorList>
            <person name="Lanie J.A."/>
            <person name="Ng W.-L."/>
            <person name="Kazmierczak K.M."/>
            <person name="Andrzejewski T.M."/>
            <person name="Davidsen T.M."/>
            <person name="Wayne K.J."/>
            <person name="Tettelin H."/>
            <person name="Glass J.I."/>
            <person name="Rusch D."/>
            <person name="Podicherti R."/>
            <person name="Tsui H.-C.T."/>
            <person name="Winkler M.E."/>
        </authorList>
    </citation>
    <scope>NUCLEOTIDE SEQUENCE</scope>
</reference>
<dbReference type="SUPFAM" id="SSF51998">
    <property type="entry name" value="PFL-like glycyl radical enzymes"/>
    <property type="match status" value="1"/>
</dbReference>
<dbReference type="InterPro" id="IPR000788">
    <property type="entry name" value="RNR_lg_C"/>
</dbReference>
<dbReference type="Pfam" id="PF02867">
    <property type="entry name" value="Ribonuc_red_lgC"/>
    <property type="match status" value="1"/>
</dbReference>
<proteinExistence type="inferred from homology"/>
<dbReference type="UniPathway" id="UPA00326"/>
<evidence type="ECO:0000259" key="4">
    <source>
        <dbReference type="Pfam" id="PF00317"/>
    </source>
</evidence>
<dbReference type="InterPro" id="IPR039718">
    <property type="entry name" value="Rrm1"/>
</dbReference>
<dbReference type="EMBL" id="UINC01122194">
    <property type="protein sequence ID" value="SVC97854.1"/>
    <property type="molecule type" value="Genomic_DNA"/>
</dbReference>
<dbReference type="Gene3D" id="3.20.70.20">
    <property type="match status" value="1"/>
</dbReference>
<dbReference type="GO" id="GO:0009263">
    <property type="term" value="P:deoxyribonucleotide biosynthetic process"/>
    <property type="evidence" value="ECO:0007669"/>
    <property type="project" value="InterPro"/>
</dbReference>
<evidence type="ECO:0000313" key="6">
    <source>
        <dbReference type="EMBL" id="SVC97854.1"/>
    </source>
</evidence>
<protein>
    <recommendedName>
        <fullName evidence="2">ribonucleoside-diphosphate reductase</fullName>
        <ecNumber evidence="2">1.17.4.1</ecNumber>
    </recommendedName>
</protein>
<name>A0A382RJH6_9ZZZZ</name>
<dbReference type="AlphaFoldDB" id="A0A382RJH6"/>
<evidence type="ECO:0000256" key="3">
    <source>
        <dbReference type="ARBA" id="ARBA00023002"/>
    </source>
</evidence>
<dbReference type="SUPFAM" id="SSF48168">
    <property type="entry name" value="R1 subunit of ribonucleotide reductase, N-terminal domain"/>
    <property type="match status" value="1"/>
</dbReference>
<dbReference type="InterPro" id="IPR013509">
    <property type="entry name" value="RNR_lsu_N"/>
</dbReference>
<comment type="similarity">
    <text evidence="1">Belongs to the ribonucleoside diphosphate reductase large chain family.</text>
</comment>
<dbReference type="GO" id="GO:0005524">
    <property type="term" value="F:ATP binding"/>
    <property type="evidence" value="ECO:0007669"/>
    <property type="project" value="InterPro"/>
</dbReference>
<accession>A0A382RJH6</accession>
<evidence type="ECO:0000256" key="1">
    <source>
        <dbReference type="ARBA" id="ARBA00010406"/>
    </source>
</evidence>
<dbReference type="InterPro" id="IPR008926">
    <property type="entry name" value="RNR_R1-su_N"/>
</dbReference>